<keyword evidence="3" id="KW-1185">Reference proteome</keyword>
<dbReference type="EMBL" id="JASCZI010060490">
    <property type="protein sequence ID" value="MED6132805.1"/>
    <property type="molecule type" value="Genomic_DNA"/>
</dbReference>
<protein>
    <submittedName>
        <fullName evidence="2">Uncharacterized protein</fullName>
    </submittedName>
</protein>
<feature type="compositionally biased region" description="Basic residues" evidence="1">
    <location>
        <begin position="211"/>
        <end position="222"/>
    </location>
</feature>
<reference evidence="2 3" key="1">
    <citation type="journal article" date="2023" name="Plants (Basel)">
        <title>Bridging the Gap: Combining Genomics and Transcriptomics Approaches to Understand Stylosanthes scabra, an Orphan Legume from the Brazilian Caatinga.</title>
        <authorList>
            <person name="Ferreira-Neto J.R.C."/>
            <person name="da Silva M.D."/>
            <person name="Binneck E."/>
            <person name="de Melo N.F."/>
            <person name="da Silva R.H."/>
            <person name="de Melo A.L.T.M."/>
            <person name="Pandolfi V."/>
            <person name="Bustamante F.O."/>
            <person name="Brasileiro-Vidal A.C."/>
            <person name="Benko-Iseppon A.M."/>
        </authorList>
    </citation>
    <scope>NUCLEOTIDE SEQUENCE [LARGE SCALE GENOMIC DNA]</scope>
    <source>
        <tissue evidence="2">Leaves</tissue>
    </source>
</reference>
<name>A0ABU6S8M1_9FABA</name>
<feature type="compositionally biased region" description="Basic and acidic residues" evidence="1">
    <location>
        <begin position="164"/>
        <end position="187"/>
    </location>
</feature>
<evidence type="ECO:0000313" key="3">
    <source>
        <dbReference type="Proteomes" id="UP001341840"/>
    </source>
</evidence>
<evidence type="ECO:0000256" key="1">
    <source>
        <dbReference type="SAM" id="MobiDB-lite"/>
    </source>
</evidence>
<evidence type="ECO:0000313" key="2">
    <source>
        <dbReference type="EMBL" id="MED6132805.1"/>
    </source>
</evidence>
<organism evidence="2 3">
    <name type="scientific">Stylosanthes scabra</name>
    <dbReference type="NCBI Taxonomy" id="79078"/>
    <lineage>
        <taxon>Eukaryota</taxon>
        <taxon>Viridiplantae</taxon>
        <taxon>Streptophyta</taxon>
        <taxon>Embryophyta</taxon>
        <taxon>Tracheophyta</taxon>
        <taxon>Spermatophyta</taxon>
        <taxon>Magnoliopsida</taxon>
        <taxon>eudicotyledons</taxon>
        <taxon>Gunneridae</taxon>
        <taxon>Pentapetalae</taxon>
        <taxon>rosids</taxon>
        <taxon>fabids</taxon>
        <taxon>Fabales</taxon>
        <taxon>Fabaceae</taxon>
        <taxon>Papilionoideae</taxon>
        <taxon>50 kb inversion clade</taxon>
        <taxon>dalbergioids sensu lato</taxon>
        <taxon>Dalbergieae</taxon>
        <taxon>Pterocarpus clade</taxon>
        <taxon>Stylosanthes</taxon>
    </lineage>
</organism>
<feature type="region of interest" description="Disordered" evidence="1">
    <location>
        <begin position="115"/>
        <end position="253"/>
    </location>
</feature>
<dbReference type="Proteomes" id="UP001341840">
    <property type="component" value="Unassembled WGS sequence"/>
</dbReference>
<comment type="caution">
    <text evidence="2">The sequence shown here is derived from an EMBL/GenBank/DDBJ whole genome shotgun (WGS) entry which is preliminary data.</text>
</comment>
<feature type="compositionally biased region" description="Basic residues" evidence="1">
    <location>
        <begin position="145"/>
        <end position="157"/>
    </location>
</feature>
<proteinExistence type="predicted"/>
<feature type="compositionally biased region" description="Polar residues" evidence="1">
    <location>
        <begin position="240"/>
        <end position="251"/>
    </location>
</feature>
<sequence>MLSKHNQEGAFDRCLVGRGESSNARVVIPRSNSSILLRNMEKLFEGLGYTKYRDMFWEYMNATEFETDLNRLRVDDGIRELIDYLKMNLEFEFHLYWDPVINQPIVVDDARGVNNANHGVDSDEPRRREKKAFKKRKVSEPKKGVSLRKIIHSRKSKSAVNKGKGVELGEKGIDKKRQGRDPEWLKSDRRRSRVEYKAQAQGIHAPPSKRFIPKKPIRKPKQIRSSPPPSEPPTTSQSSANPNQIEPSSETMFAASAGTLRILKFM</sequence>
<gene>
    <name evidence="2" type="ORF">PIB30_022269</name>
</gene>
<accession>A0ABU6S8M1</accession>
<feature type="compositionally biased region" description="Basic residues" evidence="1">
    <location>
        <begin position="128"/>
        <end position="137"/>
    </location>
</feature>